<keyword evidence="2" id="KW-1185">Reference proteome</keyword>
<organism evidence="1 2">
    <name type="scientific">Gordonia cholesterolivorans</name>
    <dbReference type="NCBI Taxonomy" id="559625"/>
    <lineage>
        <taxon>Bacteria</taxon>
        <taxon>Bacillati</taxon>
        <taxon>Actinomycetota</taxon>
        <taxon>Actinomycetes</taxon>
        <taxon>Mycobacteriales</taxon>
        <taxon>Gordoniaceae</taxon>
        <taxon>Gordonia</taxon>
    </lineage>
</organism>
<accession>A0ABN3HCK7</accession>
<comment type="caution">
    <text evidence="1">The sequence shown here is derived from an EMBL/GenBank/DDBJ whole genome shotgun (WGS) entry which is preliminary data.</text>
</comment>
<dbReference type="Proteomes" id="UP001501170">
    <property type="component" value="Unassembled WGS sequence"/>
</dbReference>
<evidence type="ECO:0000313" key="2">
    <source>
        <dbReference type="Proteomes" id="UP001501170"/>
    </source>
</evidence>
<sequence>MITELLSPAEFGRRRGWSKYQVYRYLASGMIPDAQQIASGYAWRIPADAEVVVPAS</sequence>
<dbReference type="RefSeq" id="WP_346075625.1">
    <property type="nucleotide sequence ID" value="NZ_BAAARB010000005.1"/>
</dbReference>
<protein>
    <submittedName>
        <fullName evidence="1">Uncharacterized protein</fullName>
    </submittedName>
</protein>
<proteinExistence type="predicted"/>
<gene>
    <name evidence="1" type="ORF">GCM10009855_14110</name>
</gene>
<reference evidence="1 2" key="1">
    <citation type="journal article" date="2019" name="Int. J. Syst. Evol. Microbiol.">
        <title>The Global Catalogue of Microorganisms (GCM) 10K type strain sequencing project: providing services to taxonomists for standard genome sequencing and annotation.</title>
        <authorList>
            <consortium name="The Broad Institute Genomics Platform"/>
            <consortium name="The Broad Institute Genome Sequencing Center for Infectious Disease"/>
            <person name="Wu L."/>
            <person name="Ma J."/>
        </authorList>
    </citation>
    <scope>NUCLEOTIDE SEQUENCE [LARGE SCALE GENOMIC DNA]</scope>
    <source>
        <strain evidence="1 2">JCM 16227</strain>
    </source>
</reference>
<dbReference type="EMBL" id="BAAARB010000005">
    <property type="protein sequence ID" value="GAA2375981.1"/>
    <property type="molecule type" value="Genomic_DNA"/>
</dbReference>
<name>A0ABN3HCK7_9ACTN</name>
<evidence type="ECO:0000313" key="1">
    <source>
        <dbReference type="EMBL" id="GAA2375981.1"/>
    </source>
</evidence>